<evidence type="ECO:0000313" key="8">
    <source>
        <dbReference type="Proteomes" id="UP000242525"/>
    </source>
</evidence>
<gene>
    <name evidence="7" type="ORF">BN980_GECA08s04674g</name>
</gene>
<dbReference type="STRING" id="1173061.A0A0J9XC60"/>
<dbReference type="InterPro" id="IPR022092">
    <property type="entry name" value="TMF_DNA-bd"/>
</dbReference>
<evidence type="ECO:0000259" key="6">
    <source>
        <dbReference type="Pfam" id="PF12325"/>
    </source>
</evidence>
<keyword evidence="8" id="KW-1185">Reference proteome</keyword>
<reference evidence="7" key="1">
    <citation type="submission" date="2014-03" db="EMBL/GenBank/DDBJ databases">
        <authorList>
            <person name="Casaregola S."/>
        </authorList>
    </citation>
    <scope>NUCLEOTIDE SEQUENCE [LARGE SCALE GENOMIC DNA]</scope>
    <source>
        <strain evidence="7">CLIB 918</strain>
    </source>
</reference>
<accession>A0A0J9XC60</accession>
<feature type="coiled-coil region" evidence="4">
    <location>
        <begin position="914"/>
        <end position="979"/>
    </location>
</feature>
<protein>
    <recommendedName>
        <fullName evidence="6">TATA element modulatory factor 1 TATA binding domain-containing protein</fullName>
    </recommendedName>
</protein>
<dbReference type="Pfam" id="PF12329">
    <property type="entry name" value="TMF_DNA_bd"/>
    <property type="match status" value="1"/>
</dbReference>
<dbReference type="PANTHER" id="PTHR46515:SF1">
    <property type="entry name" value="TATA ELEMENT MODULATORY FACTOR"/>
    <property type="match status" value="1"/>
</dbReference>
<feature type="compositionally biased region" description="Polar residues" evidence="5">
    <location>
        <begin position="147"/>
        <end position="157"/>
    </location>
</feature>
<feature type="compositionally biased region" description="Polar residues" evidence="5">
    <location>
        <begin position="1"/>
        <end position="15"/>
    </location>
</feature>
<proteinExistence type="predicted"/>
<feature type="region of interest" description="Disordered" evidence="5">
    <location>
        <begin position="455"/>
        <end position="484"/>
    </location>
</feature>
<feature type="compositionally biased region" description="Basic and acidic residues" evidence="5">
    <location>
        <begin position="161"/>
        <end position="176"/>
    </location>
</feature>
<keyword evidence="2" id="KW-0333">Golgi apparatus</keyword>
<dbReference type="GO" id="GO:0005794">
    <property type="term" value="C:Golgi apparatus"/>
    <property type="evidence" value="ECO:0007669"/>
    <property type="project" value="UniProtKB-SubCell"/>
</dbReference>
<feature type="compositionally biased region" description="Low complexity" evidence="5">
    <location>
        <begin position="291"/>
        <end position="306"/>
    </location>
</feature>
<feature type="compositionally biased region" description="Polar residues" evidence="5">
    <location>
        <begin position="243"/>
        <end position="267"/>
    </location>
</feature>
<name>A0A0J9XC60_GEOCN</name>
<feature type="region of interest" description="Disordered" evidence="5">
    <location>
        <begin position="1"/>
        <end position="186"/>
    </location>
</feature>
<sequence length="1025" mass="114132">MVSSESQEQVDQLNQKPDLIDAEISESVEQQKQDTNQSKLEVELESNTSATEDHELDNSTADSDTTNADVVISVHKPTMNHQSESSDDNKETLENNAISSPPSPPAVVVSSPKLSAEPPQDIPDIKIATPVETEKALESDAQDQELKQSTSSTSQSPEAIKPVETDLDRSQKEKTVPELAQPQAQPVKVDSLKLEIDLAQERATSSPVSKLPKVSTGQWGSFLKRAVANVEQTLDKVIQETATSEFGTSSAPSSPVITSVPTDNKILSPQPIRPSSARLTMQERLAKAVGSRNSPSKSPVSSPRSSIDQQRPSSFELKRSVTPGISSPATPASDIFEAKDNDLKDLENLIKALPDGDAKSKIEEQLTIFSSLYVDKISTFTSDSHSAQEKINSLESKLKFLAREEAEFSKREKSSSTGLQRKLAEKEEQVALLLEEGQILSKNELKHMTTIKTLRARERESDRHIKDAQRRQENAEREAKKLRDQLRGLQDVDKKLNEAIKARTKAENENESLKKEKQLSLTKITSLENKIQLLKEKNDEAILSAQSKQLSEERALSAERQRKLSQLEVELSVCKEQHASEISELESRLKKETETKKEMEIRLENDIRTLETKVEHFRAKSEELSSGRASDNNANLLRQIEVLQAQHDIATQNWSGIEANLQTRISNLEQEAEDNSSRESYLRKKVKTLTENLKSVTNENESLNDQLDEVKTQLAKLNSSQVLLKSELSDAKSTAAELESTIETLKAEHDKKVSELDEKLKISAENLNQYKLQQQQRKKSNSIEPPFFGGESVPRSGAISPFNQRLSVDDTNSFVSTANSSIKNGSSGRRTSSKTSLPSLPGLTPDISLNNGMHYAMDGLPTHFEVDDGDLMPPYSAASETFRTSSIHTRDEGSARFDKESVSTIGAGPSIQLVNRMSRSIRSLESELANAKQDLARMELSRDEAVKDLSQLMKELEELNKYKAQVTELESKIAEMSLREQTALEMLGEKSEQVQELRADVMDIKTMFQQQIEELVDRLAKAEKR</sequence>
<dbReference type="InterPro" id="IPR022091">
    <property type="entry name" value="TMF_TATA-bd"/>
</dbReference>
<feature type="compositionally biased region" description="Low complexity" evidence="5">
    <location>
        <begin position="823"/>
        <end position="836"/>
    </location>
</feature>
<dbReference type="Proteomes" id="UP000242525">
    <property type="component" value="Unassembled WGS sequence"/>
</dbReference>
<feature type="compositionally biased region" description="Polar residues" evidence="5">
    <location>
        <begin position="27"/>
        <end position="50"/>
    </location>
</feature>
<dbReference type="OrthoDB" id="74178at2759"/>
<feature type="region of interest" description="Disordered" evidence="5">
    <location>
        <begin position="818"/>
        <end position="844"/>
    </location>
</feature>
<dbReference type="EMBL" id="CCBN010000008">
    <property type="protein sequence ID" value="CDO54790.1"/>
    <property type="molecule type" value="Genomic_DNA"/>
</dbReference>
<evidence type="ECO:0000256" key="3">
    <source>
        <dbReference type="ARBA" id="ARBA00023054"/>
    </source>
</evidence>
<dbReference type="AlphaFoldDB" id="A0A0J9XC60"/>
<dbReference type="InterPro" id="IPR052602">
    <property type="entry name" value="Growth_transcription_reg"/>
</dbReference>
<comment type="caution">
    <text evidence="7">The sequence shown here is derived from an EMBL/GenBank/DDBJ whole genome shotgun (WGS) entry which is preliminary data.</text>
</comment>
<feature type="domain" description="TATA element modulatory factor 1 TATA binding" evidence="6">
    <location>
        <begin position="902"/>
        <end position="1015"/>
    </location>
</feature>
<dbReference type="PANTHER" id="PTHR46515">
    <property type="entry name" value="TATA ELEMENT MODULATORY FACTOR TMF1"/>
    <property type="match status" value="1"/>
</dbReference>
<organism evidence="7 8">
    <name type="scientific">Geotrichum candidum</name>
    <name type="common">Oospora lactis</name>
    <name type="synonym">Dipodascus geotrichum</name>
    <dbReference type="NCBI Taxonomy" id="1173061"/>
    <lineage>
        <taxon>Eukaryota</taxon>
        <taxon>Fungi</taxon>
        <taxon>Dikarya</taxon>
        <taxon>Ascomycota</taxon>
        <taxon>Saccharomycotina</taxon>
        <taxon>Dipodascomycetes</taxon>
        <taxon>Dipodascales</taxon>
        <taxon>Dipodascaceae</taxon>
        <taxon>Geotrichum</taxon>
    </lineage>
</organism>
<dbReference type="GO" id="GO:0005783">
    <property type="term" value="C:endoplasmic reticulum"/>
    <property type="evidence" value="ECO:0007669"/>
    <property type="project" value="TreeGrafter"/>
</dbReference>
<feature type="region of interest" description="Disordered" evidence="5">
    <location>
        <begin position="772"/>
        <end position="803"/>
    </location>
</feature>
<keyword evidence="3 4" id="KW-0175">Coiled coil</keyword>
<evidence type="ECO:0000256" key="5">
    <source>
        <dbReference type="SAM" id="MobiDB-lite"/>
    </source>
</evidence>
<feature type="region of interest" description="Disordered" evidence="5">
    <location>
        <begin position="243"/>
        <end position="336"/>
    </location>
</feature>
<comment type="subcellular location">
    <subcellularLocation>
        <location evidence="1">Golgi apparatus</location>
    </subcellularLocation>
</comment>
<evidence type="ECO:0000256" key="2">
    <source>
        <dbReference type="ARBA" id="ARBA00023034"/>
    </source>
</evidence>
<dbReference type="Pfam" id="PF12325">
    <property type="entry name" value="TMF_TATA_bd"/>
    <property type="match status" value="1"/>
</dbReference>
<feature type="compositionally biased region" description="Polar residues" evidence="5">
    <location>
        <begin position="58"/>
        <end position="68"/>
    </location>
</feature>
<evidence type="ECO:0000313" key="7">
    <source>
        <dbReference type="EMBL" id="CDO54790.1"/>
    </source>
</evidence>
<dbReference type="Gene3D" id="1.10.287.1490">
    <property type="match status" value="1"/>
</dbReference>
<evidence type="ECO:0000256" key="1">
    <source>
        <dbReference type="ARBA" id="ARBA00004555"/>
    </source>
</evidence>
<evidence type="ECO:0000256" key="4">
    <source>
        <dbReference type="SAM" id="Coils"/>
    </source>
</evidence>